<proteinExistence type="predicted"/>
<dbReference type="InterPro" id="IPR056682">
    <property type="entry name" value="DUF7780"/>
</dbReference>
<feature type="domain" description="DUF7780" evidence="1">
    <location>
        <begin position="70"/>
        <end position="132"/>
    </location>
</feature>
<sequence>MQIIDYRVCGKRKVTRNLRFSIHKTSKLDKKEPTLFSAIHVSLDHPLWTFLGKQRVRARLLLFLIFTCANLADSNVNQTPLDELTHGSGFDFPELDQENSLSGFMDHVLITLRRWAYPMLLGRVRRNFKHVMRQEDLIHV</sequence>
<keyword evidence="3" id="KW-1185">Reference proteome</keyword>
<comment type="caution">
    <text evidence="2">The sequence shown here is derived from an EMBL/GenBank/DDBJ whole genome shotgun (WGS) entry which is preliminary data.</text>
</comment>
<accession>A0A8X7RH32</accession>
<name>A0A8X7RH32_BRACI</name>
<dbReference type="AlphaFoldDB" id="A0A8X7RH32"/>
<gene>
    <name evidence="2" type="ORF">Bca52824_047407</name>
</gene>
<organism evidence="2 3">
    <name type="scientific">Brassica carinata</name>
    <name type="common">Ethiopian mustard</name>
    <name type="synonym">Abyssinian cabbage</name>
    <dbReference type="NCBI Taxonomy" id="52824"/>
    <lineage>
        <taxon>Eukaryota</taxon>
        <taxon>Viridiplantae</taxon>
        <taxon>Streptophyta</taxon>
        <taxon>Embryophyta</taxon>
        <taxon>Tracheophyta</taxon>
        <taxon>Spermatophyta</taxon>
        <taxon>Magnoliopsida</taxon>
        <taxon>eudicotyledons</taxon>
        <taxon>Gunneridae</taxon>
        <taxon>Pentapetalae</taxon>
        <taxon>rosids</taxon>
        <taxon>malvids</taxon>
        <taxon>Brassicales</taxon>
        <taxon>Brassicaceae</taxon>
        <taxon>Brassiceae</taxon>
        <taxon>Brassica</taxon>
    </lineage>
</organism>
<dbReference type="OrthoDB" id="1740274at2759"/>
<dbReference type="PANTHER" id="PTHR34960:SF1">
    <property type="entry name" value="EMB|CAB68146.1-RELATED"/>
    <property type="match status" value="1"/>
</dbReference>
<protein>
    <recommendedName>
        <fullName evidence="1">DUF7780 domain-containing protein</fullName>
    </recommendedName>
</protein>
<dbReference type="Proteomes" id="UP000886595">
    <property type="component" value="Unassembled WGS sequence"/>
</dbReference>
<dbReference type="PANTHER" id="PTHR34960">
    <property type="entry name" value="EMB|CAB68146.1-RELATED"/>
    <property type="match status" value="1"/>
</dbReference>
<evidence type="ECO:0000313" key="2">
    <source>
        <dbReference type="EMBL" id="KAG2287803.1"/>
    </source>
</evidence>
<reference evidence="2 3" key="1">
    <citation type="submission" date="2020-02" db="EMBL/GenBank/DDBJ databases">
        <authorList>
            <person name="Ma Q."/>
            <person name="Huang Y."/>
            <person name="Song X."/>
            <person name="Pei D."/>
        </authorList>
    </citation>
    <scope>NUCLEOTIDE SEQUENCE [LARGE SCALE GENOMIC DNA]</scope>
    <source>
        <strain evidence="2">Sxm20200214</strain>
        <tissue evidence="2">Leaf</tissue>
    </source>
</reference>
<dbReference type="Pfam" id="PF25002">
    <property type="entry name" value="DUF7780"/>
    <property type="match status" value="1"/>
</dbReference>
<dbReference type="EMBL" id="JAAMPC010000010">
    <property type="protein sequence ID" value="KAG2287803.1"/>
    <property type="molecule type" value="Genomic_DNA"/>
</dbReference>
<evidence type="ECO:0000259" key="1">
    <source>
        <dbReference type="Pfam" id="PF25002"/>
    </source>
</evidence>
<evidence type="ECO:0000313" key="3">
    <source>
        <dbReference type="Proteomes" id="UP000886595"/>
    </source>
</evidence>